<feature type="domain" description="PXA" evidence="4">
    <location>
        <begin position="116"/>
        <end position="297"/>
    </location>
</feature>
<reference evidence="5" key="1">
    <citation type="submission" date="2018-03" db="EMBL/GenBank/DDBJ databases">
        <title>The relapsing fever spirochete Borrelia turicatae persists in the highly oxidative environment of its soft-bodied tick vector.</title>
        <authorList>
            <person name="Bourret T.J."/>
            <person name="Boyle W.K."/>
            <person name="Valenzuela J.G."/>
            <person name="Oliveira F."/>
            <person name="Lopez J.E."/>
        </authorList>
    </citation>
    <scope>NUCLEOTIDE SEQUENCE</scope>
    <source>
        <strain evidence="5">Kansas strain/isolate</strain>
        <tissue evidence="5">Salivary glands</tissue>
    </source>
</reference>
<evidence type="ECO:0000259" key="3">
    <source>
        <dbReference type="PROSITE" id="PS50195"/>
    </source>
</evidence>
<dbReference type="SMART" id="SM00313">
    <property type="entry name" value="PXA"/>
    <property type="match status" value="1"/>
</dbReference>
<dbReference type="PANTHER" id="PTHR22775">
    <property type="entry name" value="SORTING NEXIN"/>
    <property type="match status" value="1"/>
</dbReference>
<dbReference type="InterPro" id="IPR001683">
    <property type="entry name" value="PX_dom"/>
</dbReference>
<comment type="similarity">
    <text evidence="1">Belongs to the sorting nexin family.</text>
</comment>
<accession>A0A2R5LKS4</accession>
<proteinExistence type="inferred from homology"/>
<dbReference type="SMART" id="SM00312">
    <property type="entry name" value="PX"/>
    <property type="match status" value="1"/>
</dbReference>
<dbReference type="GO" id="GO:0035091">
    <property type="term" value="F:phosphatidylinositol binding"/>
    <property type="evidence" value="ECO:0007669"/>
    <property type="project" value="InterPro"/>
</dbReference>
<name>A0A2R5LKS4_9ACAR</name>
<evidence type="ECO:0000313" key="5">
    <source>
        <dbReference type="EMBL" id="MBY10113.1"/>
    </source>
</evidence>
<dbReference type="PROSITE" id="PS50195">
    <property type="entry name" value="PX"/>
    <property type="match status" value="1"/>
</dbReference>
<dbReference type="InterPro" id="IPR003114">
    <property type="entry name" value="Phox_assoc"/>
</dbReference>
<dbReference type="PANTHER" id="PTHR22775:SF31">
    <property type="entry name" value="SORTING NEXIN-19"/>
    <property type="match status" value="1"/>
</dbReference>
<dbReference type="PROSITE" id="PS51207">
    <property type="entry name" value="PXA"/>
    <property type="match status" value="1"/>
</dbReference>
<evidence type="ECO:0000256" key="2">
    <source>
        <dbReference type="SAM" id="MobiDB-lite"/>
    </source>
</evidence>
<feature type="domain" description="PX" evidence="3">
    <location>
        <begin position="415"/>
        <end position="540"/>
    </location>
</feature>
<dbReference type="InterPro" id="IPR013937">
    <property type="entry name" value="Sorting_nexin_C"/>
</dbReference>
<dbReference type="InterPro" id="IPR036871">
    <property type="entry name" value="PX_dom_sf"/>
</dbReference>
<dbReference type="EMBL" id="GGLE01005987">
    <property type="protein sequence ID" value="MBY10113.1"/>
    <property type="molecule type" value="Transcribed_RNA"/>
</dbReference>
<dbReference type="AlphaFoldDB" id="A0A2R5LKS4"/>
<evidence type="ECO:0000259" key="4">
    <source>
        <dbReference type="PROSITE" id="PS51207"/>
    </source>
</evidence>
<evidence type="ECO:0000256" key="1">
    <source>
        <dbReference type="ARBA" id="ARBA00010883"/>
    </source>
</evidence>
<dbReference type="Pfam" id="PF02194">
    <property type="entry name" value="PXA"/>
    <property type="match status" value="1"/>
</dbReference>
<protein>
    <submittedName>
        <fullName evidence="5">Putative sorting nexin-19</fullName>
    </submittedName>
</protein>
<feature type="compositionally biased region" description="Polar residues" evidence="2">
    <location>
        <begin position="636"/>
        <end position="659"/>
    </location>
</feature>
<dbReference type="SUPFAM" id="SSF64268">
    <property type="entry name" value="PX domain"/>
    <property type="match status" value="1"/>
</dbReference>
<dbReference type="Pfam" id="PF00787">
    <property type="entry name" value="PX"/>
    <property type="match status" value="1"/>
</dbReference>
<sequence>MLSTFLSFVVLLVGLMLIHKWSPLFGSVLCSAFAFYGIRRLLQHKLNLILTRLCQNVKCGSQGSTFICSWTSNVGSLLHRALHRRRELVSTLPVDEQATSGSYQDERCDRRCNPGSAHIAEVKTFVENIRVRYIQSWYGLVSSNEDFPWELEFIIEDVLLAICERLSSLDPCKLTEQTITLFHGHYRNYVNALMKVEHARQSGAVGSSVNCLQQDIMQHFAGDHWALKDEIHEQCYMQSVTSVLLGLVQPPNILTSPATNTLVIDILTNNIIATVVDLLSDPNWLNGAVVYLCCCENDPDILSFSRSAPHELEAGSLTVYGPPEQQACGATDFTAPTPESESSPTLNVTSKNLEVTQPEACNLTIPSDSSTSAVEQHSTLPKVYFSAQENAAQLLPYNDIEQAVEAELFLGSLTFSDIHITRTESRTVPGKGVHTVYCIEYETSKTEEGHRVICKVHETWRRFREFLDLQSNLEKNPALDKHLKGIRGPSRWLGSRLSDKKNVMERRVFLETYLRDLCSRNTIANSDEFRKFLDFGVDSDDSSLPKTTISSARIDKLAQGVKDALDLFRRLPLDDHGINLLSPSENSLLLLAESLPSEVDFIFSDKQILPLQQTVFNFLDNFDQASSPEFSPPQTPSCLPSTRDASPSSPSLQSHTGSGNPPPNFISTFAARAPDMAEHVCSSETLSDLIGSLSSDIPLSSATINLALDAVSGLEVFNSARLVLLFEFLIGKAFEKWLTERMHTALGYSRGVTYVHRLHEKLWGKGASQITFNKEQAKQAIEKTVPFGLHLLLGAKNVTKSADLVVESLQVKRLNRCLVYQLLDKYVDLLMYQEQCDLNSDEEI</sequence>
<dbReference type="Pfam" id="PF08628">
    <property type="entry name" value="Nexin_C"/>
    <property type="match status" value="1"/>
</dbReference>
<organism evidence="5">
    <name type="scientific">Ornithodoros turicata</name>
    <dbReference type="NCBI Taxonomy" id="34597"/>
    <lineage>
        <taxon>Eukaryota</taxon>
        <taxon>Metazoa</taxon>
        <taxon>Ecdysozoa</taxon>
        <taxon>Arthropoda</taxon>
        <taxon>Chelicerata</taxon>
        <taxon>Arachnida</taxon>
        <taxon>Acari</taxon>
        <taxon>Parasitiformes</taxon>
        <taxon>Ixodida</taxon>
        <taxon>Ixodoidea</taxon>
        <taxon>Argasidae</taxon>
        <taxon>Ornithodorinae</taxon>
        <taxon>Ornithodoros</taxon>
    </lineage>
</organism>
<dbReference type="Gene3D" id="3.30.1520.10">
    <property type="entry name" value="Phox-like domain"/>
    <property type="match status" value="1"/>
</dbReference>
<feature type="region of interest" description="Disordered" evidence="2">
    <location>
        <begin position="626"/>
        <end position="665"/>
    </location>
</feature>